<name>A0A1H3F8V0_9EURY</name>
<dbReference type="Proteomes" id="UP000199170">
    <property type="component" value="Unassembled WGS sequence"/>
</dbReference>
<evidence type="ECO:0000313" key="2">
    <source>
        <dbReference type="Proteomes" id="UP000199170"/>
    </source>
</evidence>
<accession>A0A1H3F8V0</accession>
<evidence type="ECO:0000313" key="1">
    <source>
        <dbReference type="EMBL" id="SDX86569.1"/>
    </source>
</evidence>
<dbReference type="EMBL" id="FNPB01000003">
    <property type="protein sequence ID" value="SDX86569.1"/>
    <property type="molecule type" value="Genomic_DNA"/>
</dbReference>
<dbReference type="AlphaFoldDB" id="A0A1H3F8V0"/>
<dbReference type="OrthoDB" id="166747at2157"/>
<organism evidence="1 2">
    <name type="scientific">Halobellus clavatus</name>
    <dbReference type="NCBI Taxonomy" id="660517"/>
    <lineage>
        <taxon>Archaea</taxon>
        <taxon>Methanobacteriati</taxon>
        <taxon>Methanobacteriota</taxon>
        <taxon>Stenosarchaea group</taxon>
        <taxon>Halobacteria</taxon>
        <taxon>Halobacteriales</taxon>
        <taxon>Haloferacaceae</taxon>
        <taxon>Halobellus</taxon>
    </lineage>
</organism>
<reference evidence="2" key="1">
    <citation type="submission" date="2016-10" db="EMBL/GenBank/DDBJ databases">
        <authorList>
            <person name="Varghese N."/>
            <person name="Submissions S."/>
        </authorList>
    </citation>
    <scope>NUCLEOTIDE SEQUENCE [LARGE SCALE GENOMIC DNA]</scope>
    <source>
        <strain evidence="2">CGMCC 1.10118</strain>
    </source>
</reference>
<gene>
    <name evidence="1" type="ORF">SAMN04487946_103188</name>
</gene>
<sequence length="61" mass="6806">MMTEFHRGIAFLLYQTTLLLGILAMPFALVAHRLGLTLTVRPLIESAERTYERADGRADGS</sequence>
<protein>
    <submittedName>
        <fullName evidence="1">Uncharacterized protein</fullName>
    </submittedName>
</protein>
<dbReference type="STRING" id="660517.SAMN04487946_103188"/>
<proteinExistence type="predicted"/>
<keyword evidence="2" id="KW-1185">Reference proteome</keyword>
<dbReference type="RefSeq" id="WP_089766454.1">
    <property type="nucleotide sequence ID" value="NZ_FNPB01000003.1"/>
</dbReference>